<reference evidence="6 7" key="1">
    <citation type="journal article" date="2016" name="Mol. Biol. Evol.">
        <title>Comparative Genomics of Early-Diverging Mushroom-Forming Fungi Provides Insights into the Origins of Lignocellulose Decay Capabilities.</title>
        <authorList>
            <person name="Nagy L.G."/>
            <person name="Riley R."/>
            <person name="Tritt A."/>
            <person name="Adam C."/>
            <person name="Daum C."/>
            <person name="Floudas D."/>
            <person name="Sun H."/>
            <person name="Yadav J.S."/>
            <person name="Pangilinan J."/>
            <person name="Larsson K.H."/>
            <person name="Matsuura K."/>
            <person name="Barry K."/>
            <person name="Labutti K."/>
            <person name="Kuo R."/>
            <person name="Ohm R.A."/>
            <person name="Bhattacharya S.S."/>
            <person name="Shirouzu T."/>
            <person name="Yoshinaga Y."/>
            <person name="Martin F.M."/>
            <person name="Grigoriev I.V."/>
            <person name="Hibbett D.S."/>
        </authorList>
    </citation>
    <scope>NUCLEOTIDE SEQUENCE [LARGE SCALE GENOMIC DNA]</scope>
    <source>
        <strain evidence="6 7">L-15889</strain>
    </source>
</reference>
<gene>
    <name evidence="6" type="ORF">DAEQUDRAFT_765692</name>
</gene>
<accession>A0A165Q8C7</accession>
<name>A0A165Q8C7_9APHY</name>
<dbReference type="EMBL" id="KV429060">
    <property type="protein sequence ID" value="KZT69144.1"/>
    <property type="molecule type" value="Genomic_DNA"/>
</dbReference>
<dbReference type="InterPro" id="IPR051356">
    <property type="entry name" value="SOX/SOX-like_TF"/>
</dbReference>
<dbReference type="PANTHER" id="PTHR45789:SF2">
    <property type="entry name" value="FI18025P1"/>
    <property type="match status" value="1"/>
</dbReference>
<evidence type="ECO:0000313" key="7">
    <source>
        <dbReference type="Proteomes" id="UP000076727"/>
    </source>
</evidence>
<feature type="region of interest" description="Disordered" evidence="4">
    <location>
        <begin position="167"/>
        <end position="190"/>
    </location>
</feature>
<evidence type="ECO:0000256" key="1">
    <source>
        <dbReference type="ARBA" id="ARBA00023125"/>
    </source>
</evidence>
<dbReference type="Gene3D" id="1.10.30.10">
    <property type="entry name" value="High mobility group box domain"/>
    <property type="match status" value="1"/>
</dbReference>
<dbReference type="GO" id="GO:0000981">
    <property type="term" value="F:DNA-binding transcription factor activity, RNA polymerase II-specific"/>
    <property type="evidence" value="ECO:0007669"/>
    <property type="project" value="TreeGrafter"/>
</dbReference>
<dbReference type="SUPFAM" id="SSF47095">
    <property type="entry name" value="HMG-box"/>
    <property type="match status" value="1"/>
</dbReference>
<keyword evidence="7" id="KW-1185">Reference proteome</keyword>
<dbReference type="PROSITE" id="PS50118">
    <property type="entry name" value="HMG_BOX_2"/>
    <property type="match status" value="1"/>
</dbReference>
<dbReference type="GO" id="GO:0005634">
    <property type="term" value="C:nucleus"/>
    <property type="evidence" value="ECO:0007669"/>
    <property type="project" value="UniProtKB-UniRule"/>
</dbReference>
<evidence type="ECO:0000256" key="4">
    <source>
        <dbReference type="SAM" id="MobiDB-lite"/>
    </source>
</evidence>
<feature type="region of interest" description="Disordered" evidence="4">
    <location>
        <begin position="245"/>
        <end position="264"/>
    </location>
</feature>
<dbReference type="CDD" id="cd01389">
    <property type="entry name" value="HMG-box_ROX1-like"/>
    <property type="match status" value="1"/>
</dbReference>
<dbReference type="PANTHER" id="PTHR45789">
    <property type="entry name" value="FI18025P1"/>
    <property type="match status" value="1"/>
</dbReference>
<keyword evidence="2 3" id="KW-0539">Nucleus</keyword>
<dbReference type="STRING" id="1314783.A0A165Q8C7"/>
<dbReference type="AlphaFoldDB" id="A0A165Q8C7"/>
<proteinExistence type="predicted"/>
<evidence type="ECO:0000313" key="6">
    <source>
        <dbReference type="EMBL" id="KZT69144.1"/>
    </source>
</evidence>
<protein>
    <recommendedName>
        <fullName evidence="5">HMG box domain-containing protein</fullName>
    </recommendedName>
</protein>
<dbReference type="SMART" id="SM00398">
    <property type="entry name" value="HMG"/>
    <property type="match status" value="1"/>
</dbReference>
<keyword evidence="1 3" id="KW-0238">DNA-binding</keyword>
<evidence type="ECO:0000259" key="5">
    <source>
        <dbReference type="PROSITE" id="PS50118"/>
    </source>
</evidence>
<feature type="compositionally biased region" description="Basic and acidic residues" evidence="4">
    <location>
        <begin position="168"/>
        <end position="190"/>
    </location>
</feature>
<evidence type="ECO:0000256" key="2">
    <source>
        <dbReference type="ARBA" id="ARBA00023242"/>
    </source>
</evidence>
<feature type="domain" description="HMG box" evidence="5">
    <location>
        <begin position="89"/>
        <end position="158"/>
    </location>
</feature>
<dbReference type="InterPro" id="IPR009071">
    <property type="entry name" value="HMG_box_dom"/>
</dbReference>
<feature type="region of interest" description="Disordered" evidence="4">
    <location>
        <begin position="1"/>
        <end position="27"/>
    </location>
</feature>
<evidence type="ECO:0000256" key="3">
    <source>
        <dbReference type="PROSITE-ProRule" id="PRU00267"/>
    </source>
</evidence>
<organism evidence="6 7">
    <name type="scientific">Daedalea quercina L-15889</name>
    <dbReference type="NCBI Taxonomy" id="1314783"/>
    <lineage>
        <taxon>Eukaryota</taxon>
        <taxon>Fungi</taxon>
        <taxon>Dikarya</taxon>
        <taxon>Basidiomycota</taxon>
        <taxon>Agaricomycotina</taxon>
        <taxon>Agaricomycetes</taxon>
        <taxon>Polyporales</taxon>
        <taxon>Fomitopsis</taxon>
    </lineage>
</organism>
<dbReference type="OrthoDB" id="6247875at2759"/>
<feature type="DNA-binding region" description="HMG box" evidence="3">
    <location>
        <begin position="89"/>
        <end position="158"/>
    </location>
</feature>
<dbReference type="InterPro" id="IPR036910">
    <property type="entry name" value="HMG_box_dom_sf"/>
</dbReference>
<dbReference type="GO" id="GO:0000978">
    <property type="term" value="F:RNA polymerase II cis-regulatory region sequence-specific DNA binding"/>
    <property type="evidence" value="ECO:0007669"/>
    <property type="project" value="TreeGrafter"/>
</dbReference>
<feature type="region of interest" description="Disordered" evidence="4">
    <location>
        <begin position="271"/>
        <end position="296"/>
    </location>
</feature>
<dbReference type="Pfam" id="PF00505">
    <property type="entry name" value="HMG_box"/>
    <property type="match status" value="1"/>
</dbReference>
<sequence>MAATRENEIVLAEADDDDGMPPLVDNPHPAMTFTFATDMTPITFSSDPTSYELPSDDGVPEMSIYSPPVSPSLGPMRVSHAKKRDPSYIPRPPNAFILFRSSFIRAEHIPGKIEGNHSALSKIIGKYWKALPREEREVWEAKAVVAQAEHRKKYPDWRFRPSANALAKVKDGPKRRSRKGRGEAEKEVRSREKRCAKIADLLVAGKTGPALEAAVKEYDCVAEGATKTEEVNVEAAVCAAAATTAATAPKEEAEDGKDGGLAVNPSQVAESLHGPIDTRPGRAGGAGARSQTPNAECDSRFKIPLTSMFKRSSSAPASHSRNNSGQINEHGRLGIACGLTMPATPPTTYGTPLPSNIASPAPEHEAATRVGSALYSPDDGMNKTLPHGTITAQQPEQRFCGAGEYIPFGDGPQWYAVSAASPVVSECWSPSLSSFTPDIDGAMSPAQPSSPVVFNISSPQVGSDMFDLSMLSKFNGGAYDHESFYSPYSSLNGWAGDAFMRGDQPLALMAAPYSLSPPVGAGGIAKDAFEAATCADWHGIVGASMVQDFSMAQANNTRDFDGGQYYPQALQNIGCHPSNIPYVF</sequence>
<feature type="region of interest" description="Disordered" evidence="4">
    <location>
        <begin position="310"/>
        <end position="329"/>
    </location>
</feature>
<dbReference type="Proteomes" id="UP000076727">
    <property type="component" value="Unassembled WGS sequence"/>
</dbReference>
<feature type="compositionally biased region" description="Polar residues" evidence="4">
    <location>
        <begin position="310"/>
        <end position="327"/>
    </location>
</feature>